<dbReference type="PANTHER" id="PTHR47791:SF1">
    <property type="entry name" value="ENDO MANNANASE, GH76 FAMILY (EUROFUNG)"/>
    <property type="match status" value="1"/>
</dbReference>
<evidence type="ECO:0000313" key="3">
    <source>
        <dbReference type="Proteomes" id="UP000178912"/>
    </source>
</evidence>
<keyword evidence="3" id="KW-1185">Reference proteome</keyword>
<dbReference type="Gene3D" id="1.50.10.20">
    <property type="match status" value="1"/>
</dbReference>
<accession>A0A1E1L852</accession>
<dbReference type="InterPro" id="IPR008928">
    <property type="entry name" value="6-hairpin_glycosidase_sf"/>
</dbReference>
<dbReference type="SUPFAM" id="SSF48208">
    <property type="entry name" value="Six-hairpin glycosidases"/>
    <property type="match status" value="1"/>
</dbReference>
<feature type="signal peptide" evidence="1">
    <location>
        <begin position="1"/>
        <end position="21"/>
    </location>
</feature>
<proteinExistence type="predicted"/>
<evidence type="ECO:0000256" key="1">
    <source>
        <dbReference type="SAM" id="SignalP"/>
    </source>
</evidence>
<dbReference type="Proteomes" id="UP000178912">
    <property type="component" value="Unassembled WGS sequence"/>
</dbReference>
<keyword evidence="1" id="KW-0732">Signal</keyword>
<dbReference type="OrthoDB" id="9984024at2759"/>
<dbReference type="PANTHER" id="PTHR47791">
    <property type="entry name" value="MEIOTICALLY UP-REGULATED GENE 191 PROTEIN"/>
    <property type="match status" value="1"/>
</dbReference>
<organism evidence="2 3">
    <name type="scientific">Rhynchosporium agropyri</name>
    <dbReference type="NCBI Taxonomy" id="914238"/>
    <lineage>
        <taxon>Eukaryota</taxon>
        <taxon>Fungi</taxon>
        <taxon>Dikarya</taxon>
        <taxon>Ascomycota</taxon>
        <taxon>Pezizomycotina</taxon>
        <taxon>Leotiomycetes</taxon>
        <taxon>Helotiales</taxon>
        <taxon>Ploettnerulaceae</taxon>
        <taxon>Rhynchosporium</taxon>
    </lineage>
</organism>
<name>A0A1E1L852_9HELO</name>
<dbReference type="GO" id="GO:0005975">
    <property type="term" value="P:carbohydrate metabolic process"/>
    <property type="evidence" value="ECO:0007669"/>
    <property type="project" value="InterPro"/>
</dbReference>
<dbReference type="Pfam" id="PF03663">
    <property type="entry name" value="Glyco_hydro_76"/>
    <property type="match status" value="1"/>
</dbReference>
<dbReference type="InterPro" id="IPR005198">
    <property type="entry name" value="Glyco_hydro_76"/>
</dbReference>
<reference evidence="3" key="1">
    <citation type="submission" date="2016-03" db="EMBL/GenBank/DDBJ databases">
        <authorList>
            <person name="Guldener U."/>
        </authorList>
    </citation>
    <scope>NUCLEOTIDE SEQUENCE [LARGE SCALE GENOMIC DNA]</scope>
    <source>
        <strain evidence="3">04CH-RAC-A.6.1</strain>
    </source>
</reference>
<sequence>MLPSNLFVLLSAAATFTLSTAFPAPQSPQPLPKPHYAQIGERRRESQRLSPRATKTQYVTYAVAGINQMMVWYNAATGLWQEAWWPSANVITMLANFHEYFPDMAKGITDRVFETTFAVAEKTFPGFINGFYDDELWWAIAWIEVYDTTKNEKYLNKAAAIFEDSKAAWGASPCGGLWWDKAHTQIGAVENELYLSAAAKLANRRPHYPSEHYYYDEAIKAYDWFIQSGLINSDNLINNGLNIKTCKNDGNYVFSYNQGIILGGLAELSWATNDMRYNELANTIALAAMRNLTNANGILTDPCDRGCNSDTEQFKGVFGRNIQFLINRATGLPDATRRIYTDFLRKNADSIWAYDQVDNQMGLVWSGPKGKSSIQTQSSALDAIVGAACVS</sequence>
<dbReference type="AlphaFoldDB" id="A0A1E1L852"/>
<evidence type="ECO:0000313" key="2">
    <source>
        <dbReference type="EMBL" id="CZT06728.1"/>
    </source>
</evidence>
<protein>
    <submittedName>
        <fullName evidence="2">Related to endo-1,6-alpha-D-mannanase</fullName>
    </submittedName>
</protein>
<feature type="chain" id="PRO_5009446868" evidence="1">
    <location>
        <begin position="22"/>
        <end position="391"/>
    </location>
</feature>
<dbReference type="InterPro" id="IPR053169">
    <property type="entry name" value="MUG_Protein"/>
</dbReference>
<gene>
    <name evidence="2" type="ORF">RAG0_12396</name>
</gene>
<dbReference type="EMBL" id="FJUX01000088">
    <property type="protein sequence ID" value="CZT06728.1"/>
    <property type="molecule type" value="Genomic_DNA"/>
</dbReference>